<dbReference type="AlphaFoldDB" id="A0AAD9KEN3"/>
<dbReference type="PANTHER" id="PTHR10807:SF8">
    <property type="entry name" value="PHOSPHATIDYLINOSITOL-3-PHOSPHATE PHOSPHATASE"/>
    <property type="match status" value="1"/>
</dbReference>
<dbReference type="GO" id="GO:0005737">
    <property type="term" value="C:cytoplasm"/>
    <property type="evidence" value="ECO:0007669"/>
    <property type="project" value="TreeGrafter"/>
</dbReference>
<dbReference type="Proteomes" id="UP001208570">
    <property type="component" value="Unassembled WGS sequence"/>
</dbReference>
<dbReference type="GO" id="GO:0106018">
    <property type="term" value="F:phosphatidylinositol-3,5-bisphosphate phosphatase activity"/>
    <property type="evidence" value="ECO:0007669"/>
    <property type="project" value="TreeGrafter"/>
</dbReference>
<evidence type="ECO:0000259" key="2">
    <source>
        <dbReference type="PROSITE" id="PS51339"/>
    </source>
</evidence>
<reference evidence="3" key="1">
    <citation type="journal article" date="2023" name="Mol. Biol. Evol.">
        <title>Third-Generation Sequencing Reveals the Adaptive Role of the Epigenome in Three Deep-Sea Polychaetes.</title>
        <authorList>
            <person name="Perez M."/>
            <person name="Aroh O."/>
            <person name="Sun Y."/>
            <person name="Lan Y."/>
            <person name="Juniper S.K."/>
            <person name="Young C.R."/>
            <person name="Angers B."/>
            <person name="Qian P.Y."/>
        </authorList>
    </citation>
    <scope>NUCLEOTIDE SEQUENCE</scope>
    <source>
        <strain evidence="3">P08H-3</strain>
    </source>
</reference>
<dbReference type="EMBL" id="JAODUP010000007">
    <property type="protein sequence ID" value="KAK2169772.1"/>
    <property type="molecule type" value="Genomic_DNA"/>
</dbReference>
<evidence type="ECO:0000256" key="1">
    <source>
        <dbReference type="ARBA" id="ARBA00007471"/>
    </source>
</evidence>
<dbReference type="InterPro" id="IPR010569">
    <property type="entry name" value="Myotubularin-like_Pase_dom"/>
</dbReference>
<dbReference type="InterPro" id="IPR030564">
    <property type="entry name" value="Myotubularin"/>
</dbReference>
<keyword evidence="4" id="KW-1185">Reference proteome</keyword>
<dbReference type="GO" id="GO:0004438">
    <property type="term" value="F:phosphatidylinositol-3-phosphate phosphatase activity"/>
    <property type="evidence" value="ECO:0007669"/>
    <property type="project" value="TreeGrafter"/>
</dbReference>
<evidence type="ECO:0000313" key="4">
    <source>
        <dbReference type="Proteomes" id="UP001208570"/>
    </source>
</evidence>
<dbReference type="Gene3D" id="2.30.29.30">
    <property type="entry name" value="Pleckstrin-homology domain (PH domain)/Phosphotyrosine-binding domain (PTB)"/>
    <property type="match status" value="1"/>
</dbReference>
<evidence type="ECO:0000313" key="3">
    <source>
        <dbReference type="EMBL" id="KAK2169772.1"/>
    </source>
</evidence>
<feature type="non-terminal residue" evidence="3">
    <location>
        <position position="136"/>
    </location>
</feature>
<dbReference type="GO" id="GO:0046856">
    <property type="term" value="P:phosphatidylinositol dephosphorylation"/>
    <property type="evidence" value="ECO:0007669"/>
    <property type="project" value="TreeGrafter"/>
</dbReference>
<dbReference type="Pfam" id="PF06602">
    <property type="entry name" value="Myotub-related"/>
    <property type="match status" value="1"/>
</dbReference>
<dbReference type="Pfam" id="PF21098">
    <property type="entry name" value="PH-GRAM_MTMR6-like"/>
    <property type="match status" value="1"/>
</dbReference>
<accession>A0AAD9KEN3</accession>
<feature type="domain" description="Myotubularin phosphatase" evidence="2">
    <location>
        <begin position="76"/>
        <end position="136"/>
    </location>
</feature>
<dbReference type="InterPro" id="IPR048994">
    <property type="entry name" value="PH-GRAM_MTMR6-9"/>
</dbReference>
<comment type="caution">
    <text evidence="3">The sequence shown here is derived from an EMBL/GenBank/DDBJ whole genome shotgun (WGS) entry which is preliminary data.</text>
</comment>
<dbReference type="SUPFAM" id="SSF50729">
    <property type="entry name" value="PH domain-like"/>
    <property type="match status" value="1"/>
</dbReference>
<gene>
    <name evidence="3" type="ORF">LSH36_7g15018</name>
</gene>
<protein>
    <recommendedName>
        <fullName evidence="2">Myotubularin phosphatase domain-containing protein</fullName>
    </recommendedName>
</protein>
<dbReference type="InterPro" id="IPR011993">
    <property type="entry name" value="PH-like_dom_sf"/>
</dbReference>
<organism evidence="3 4">
    <name type="scientific">Paralvinella palmiformis</name>
    <dbReference type="NCBI Taxonomy" id="53620"/>
    <lineage>
        <taxon>Eukaryota</taxon>
        <taxon>Metazoa</taxon>
        <taxon>Spiralia</taxon>
        <taxon>Lophotrochozoa</taxon>
        <taxon>Annelida</taxon>
        <taxon>Polychaeta</taxon>
        <taxon>Sedentaria</taxon>
        <taxon>Canalipalpata</taxon>
        <taxon>Terebellida</taxon>
        <taxon>Terebelliformia</taxon>
        <taxon>Alvinellidae</taxon>
        <taxon>Paralvinella</taxon>
    </lineage>
</organism>
<proteinExistence type="inferred from homology"/>
<dbReference type="PROSITE" id="PS51339">
    <property type="entry name" value="PPASE_MYOTUBULARIN"/>
    <property type="match status" value="1"/>
</dbReference>
<name>A0AAD9KEN3_9ANNE</name>
<comment type="similarity">
    <text evidence="1">Belongs to the protein-tyrosine phosphatase family. Non-receptor class myotubularin subfamily.</text>
</comment>
<sequence length="136" mass="15587">ISHMHIGSIEKQALTTSGSPLQVHCKNFLNVTFIIPKERDCHDVYTSLAKLSQPVDLNDLYAFHYTAPDIPDKQTGWNFFDLQSEYLRMGVPNENWTLSNINKDYERRHRQMVAQGHVIRRNGAISGVTAFTSPRQ</sequence>
<dbReference type="PANTHER" id="PTHR10807">
    <property type="entry name" value="MYOTUBULARIN-RELATED"/>
    <property type="match status" value="1"/>
</dbReference>